<organism evidence="2 3">
    <name type="scientific">Pseudarthrobacter siccitolerans</name>
    <dbReference type="NCBI Taxonomy" id="861266"/>
    <lineage>
        <taxon>Bacteria</taxon>
        <taxon>Bacillati</taxon>
        <taxon>Actinomycetota</taxon>
        <taxon>Actinomycetes</taxon>
        <taxon>Micrococcales</taxon>
        <taxon>Micrococcaceae</taxon>
        <taxon>Pseudarthrobacter</taxon>
    </lineage>
</organism>
<sequence>MLLVVPSTSTVPAAEAADPPGEWVSLPAGPAPASNPLAGFVPYAGSYNGVPHSMEWFYVPVNSVVVRPGTYNWSSFDSQLNAIAARGHQAVFRFYLDYPGRSSGIPAYLLNSGLATHTYADYDNGGASVSPNYDDPRLLDALDGFIAALGSRYDGDPRIGFIQMGLLGFWGEWHTYPYDGWASPENWLASAASQQRVLQAYTKAFTRTKLQVRYPDAANSSLNVGYHDDSFAVGTLPGTGWHFMDKMAQAGAAEKWLSQPVGGELRPEIQHCIFNAPMNCPVIEAGADNDFAGSVKATHASWLLNQHAFNPGYSGQALSNAATASQSLGYRFQATAFAATRGTLSRQTDVSVMVRNVGVAPFYYDWPVQIAAVDNAGKIARTWATSWKLTAVKPGMSVQWKTAASTSGLAPGYYTLLLRPVNPLANGMPLRFANASQDQTKAGWLTLGRKYLPAL</sequence>
<reference evidence="3" key="1">
    <citation type="journal article" date="2014" name="Genome Announc.">
        <title>Genome Sequence of Arthrobacter siccitolerans 4J27, a Xeroprotectant-Producing Desiccation-Tolerant Microorganism.</title>
        <authorList>
            <person name="Manzanera M."/>
            <person name="Santa-Cruz-Calvo L."/>
            <person name="Vilchez J.I."/>
            <person name="Garcia-Fontana C."/>
            <person name="Silva-Castro G.A."/>
            <person name="Calvo C."/>
            <person name="Gonzalez-Lopez J."/>
        </authorList>
    </citation>
    <scope>NUCLEOTIDE SEQUENCE [LARGE SCALE GENOMIC DNA]</scope>
    <source>
        <strain evidence="3">4J27</strain>
    </source>
</reference>
<dbReference type="EMBL" id="CAQI01000031">
    <property type="protein sequence ID" value="CCQ45034.1"/>
    <property type="molecule type" value="Genomic_DNA"/>
</dbReference>
<accession>A0A024GZW3</accession>
<dbReference type="AlphaFoldDB" id="A0A024GZW3"/>
<comment type="caution">
    <text evidence="2">The sequence shown here is derived from an EMBL/GenBank/DDBJ whole genome shotgun (WGS) entry which is preliminary data.</text>
</comment>
<dbReference type="Gene3D" id="3.20.20.80">
    <property type="entry name" value="Glycosidases"/>
    <property type="match status" value="1"/>
</dbReference>
<dbReference type="SUPFAM" id="SSF51445">
    <property type="entry name" value="(Trans)glycosidases"/>
    <property type="match status" value="1"/>
</dbReference>
<dbReference type="Proteomes" id="UP000035722">
    <property type="component" value="Unassembled WGS sequence"/>
</dbReference>
<evidence type="ECO:0000259" key="1">
    <source>
        <dbReference type="Pfam" id="PF16116"/>
    </source>
</evidence>
<dbReference type="InterPro" id="IPR032267">
    <property type="entry name" value="DUF4832"/>
</dbReference>
<proteinExistence type="predicted"/>
<dbReference type="Pfam" id="PF16116">
    <property type="entry name" value="DUF4832"/>
    <property type="match status" value="1"/>
</dbReference>
<evidence type="ECO:0000313" key="3">
    <source>
        <dbReference type="Proteomes" id="UP000035722"/>
    </source>
</evidence>
<keyword evidence="3" id="KW-1185">Reference proteome</keyword>
<evidence type="ECO:0000313" key="2">
    <source>
        <dbReference type="EMBL" id="CCQ45034.1"/>
    </source>
</evidence>
<dbReference type="STRING" id="861266.ARTSIC4J27_966"/>
<gene>
    <name evidence="2" type="ORF">ARTSIC4J27_966</name>
</gene>
<name>A0A024GZW3_9MICC</name>
<protein>
    <recommendedName>
        <fullName evidence="1">DUF4832 domain-containing protein</fullName>
    </recommendedName>
</protein>
<feature type="domain" description="DUF4832" evidence="1">
    <location>
        <begin position="224"/>
        <end position="422"/>
    </location>
</feature>
<dbReference type="InterPro" id="IPR017853">
    <property type="entry name" value="GH"/>
</dbReference>